<gene>
    <name evidence="1" type="ORF">AAE3_LOCUS10937</name>
</gene>
<dbReference type="EMBL" id="CACVBS010000069">
    <property type="protein sequence ID" value="CAA7268679.1"/>
    <property type="molecule type" value="Genomic_DNA"/>
</dbReference>
<proteinExistence type="predicted"/>
<dbReference type="OrthoDB" id="2745898at2759"/>
<dbReference type="AlphaFoldDB" id="A0A8S0VTL1"/>
<name>A0A8S0VTL1_CYCAE</name>
<evidence type="ECO:0000313" key="2">
    <source>
        <dbReference type="Proteomes" id="UP000467700"/>
    </source>
</evidence>
<reference evidence="1 2" key="1">
    <citation type="submission" date="2020-01" db="EMBL/GenBank/DDBJ databases">
        <authorList>
            <person name="Gupta K D."/>
        </authorList>
    </citation>
    <scope>NUCLEOTIDE SEQUENCE [LARGE SCALE GENOMIC DNA]</scope>
</reference>
<evidence type="ECO:0000313" key="1">
    <source>
        <dbReference type="EMBL" id="CAA7268679.1"/>
    </source>
</evidence>
<sequence length="224" mass="25235">MAPSVDPLDNMDSLEEVAHNGVRTLPVSFAIKFHHLKSLELKFIPDVAPSSHIDRDLKACGPKRDRRGVGDHALRLEGVENTRITFLGPLENQWATYGHLVMNNADSQSEQVSHPCYTDQSTLERLLALRTTRLGCRMASGIITNFPSVFSQLLSSPTFPSTIEQVQMTIDWVDGMTGMERGRFSPEWLYWTELDNALANSDVHPTLNTVELTIRMGDRWNVEQ</sequence>
<organism evidence="1 2">
    <name type="scientific">Cyclocybe aegerita</name>
    <name type="common">Black poplar mushroom</name>
    <name type="synonym">Agrocybe aegerita</name>
    <dbReference type="NCBI Taxonomy" id="1973307"/>
    <lineage>
        <taxon>Eukaryota</taxon>
        <taxon>Fungi</taxon>
        <taxon>Dikarya</taxon>
        <taxon>Basidiomycota</taxon>
        <taxon>Agaricomycotina</taxon>
        <taxon>Agaricomycetes</taxon>
        <taxon>Agaricomycetidae</taxon>
        <taxon>Agaricales</taxon>
        <taxon>Agaricineae</taxon>
        <taxon>Bolbitiaceae</taxon>
        <taxon>Cyclocybe</taxon>
    </lineage>
</organism>
<comment type="caution">
    <text evidence="1">The sequence shown here is derived from an EMBL/GenBank/DDBJ whole genome shotgun (WGS) entry which is preliminary data.</text>
</comment>
<keyword evidence="2" id="KW-1185">Reference proteome</keyword>
<dbReference type="Proteomes" id="UP000467700">
    <property type="component" value="Unassembled WGS sequence"/>
</dbReference>
<protein>
    <submittedName>
        <fullName evidence="1">Uncharacterized protein</fullName>
    </submittedName>
</protein>
<accession>A0A8S0VTL1</accession>